<evidence type="ECO:0000256" key="1">
    <source>
        <dbReference type="ARBA" id="ARBA00004442"/>
    </source>
</evidence>
<keyword evidence="4 6" id="KW-0472">Membrane</keyword>
<comment type="subcellular location">
    <subcellularLocation>
        <location evidence="1">Cell outer membrane</location>
    </subcellularLocation>
</comment>
<evidence type="ECO:0000256" key="4">
    <source>
        <dbReference type="ARBA" id="ARBA00023136"/>
    </source>
</evidence>
<keyword evidence="8" id="KW-1185">Reference proteome</keyword>
<keyword evidence="6" id="KW-1133">Transmembrane helix</keyword>
<keyword evidence="5" id="KW-0998">Cell outer membrane</keyword>
<dbReference type="InterPro" id="IPR010583">
    <property type="entry name" value="MipA"/>
</dbReference>
<evidence type="ECO:0000256" key="6">
    <source>
        <dbReference type="SAM" id="Phobius"/>
    </source>
</evidence>
<keyword evidence="6" id="KW-0812">Transmembrane</keyword>
<dbReference type="SUPFAM" id="SSF56935">
    <property type="entry name" value="Porins"/>
    <property type="match status" value="1"/>
</dbReference>
<organism evidence="7 8">
    <name type="scientific">Sphingomonas alpina</name>
    <dbReference type="NCBI Taxonomy" id="653931"/>
    <lineage>
        <taxon>Bacteria</taxon>
        <taxon>Pseudomonadati</taxon>
        <taxon>Pseudomonadota</taxon>
        <taxon>Alphaproteobacteria</taxon>
        <taxon>Sphingomonadales</taxon>
        <taxon>Sphingomonadaceae</taxon>
        <taxon>Sphingomonas</taxon>
    </lineage>
</organism>
<sequence>MIEYFNPAIRRGNSRQSGLGRFLLIMFSSMAVTAAILASSHANAQSRDQGDDGDWNVTIGAGAIYAPDYEGSNDFQAQPFPFISVAYKDLAYIRGPEIGVNVLRFQLSEDAKLKFGPIARYRRDRPEDRNKDLAGLGDIGTSIEVGGAGRVEVGRSWAQLSVAKDVAGGHDGLVAQLEAGVDFDLADRLTLSASGTTSWADRKYMASFFSVTPTQSVRSGLPVFNADKGMKDAGASLALTYRLTDHWLVTATGGYTRLLSDADRAPIVKLRGSPDQWQGGLFVAYHF</sequence>
<evidence type="ECO:0000256" key="3">
    <source>
        <dbReference type="ARBA" id="ARBA00022729"/>
    </source>
</evidence>
<evidence type="ECO:0000256" key="5">
    <source>
        <dbReference type="ARBA" id="ARBA00023237"/>
    </source>
</evidence>
<dbReference type="GO" id="GO:0009279">
    <property type="term" value="C:cell outer membrane"/>
    <property type="evidence" value="ECO:0007669"/>
    <property type="project" value="UniProtKB-SubCell"/>
</dbReference>
<dbReference type="Pfam" id="PF06629">
    <property type="entry name" value="MipA"/>
    <property type="match status" value="1"/>
</dbReference>
<accession>A0A7H0LF47</accession>
<reference evidence="7 8" key="1">
    <citation type="submission" date="2020-09" db="EMBL/GenBank/DDBJ databases">
        <title>Sphingomonas sp., a new species isolated from pork steak.</title>
        <authorList>
            <person name="Heidler von Heilborn D."/>
        </authorList>
    </citation>
    <scope>NUCLEOTIDE SEQUENCE [LARGE SCALE GENOMIC DNA]</scope>
    <source>
        <strain evidence="8">S8-3T</strain>
    </source>
</reference>
<comment type="similarity">
    <text evidence="2">Belongs to the MipA/OmpV family.</text>
</comment>
<dbReference type="Proteomes" id="UP000516148">
    <property type="component" value="Chromosome"/>
</dbReference>
<dbReference type="KEGG" id="spap:H3Z74_16280"/>
<dbReference type="PANTHER" id="PTHR38776">
    <property type="entry name" value="MLTA-INTERACTING PROTEIN-RELATED"/>
    <property type="match status" value="1"/>
</dbReference>
<evidence type="ECO:0000313" key="7">
    <source>
        <dbReference type="EMBL" id="QNQ08300.1"/>
    </source>
</evidence>
<evidence type="ECO:0000256" key="2">
    <source>
        <dbReference type="ARBA" id="ARBA00005722"/>
    </source>
</evidence>
<dbReference type="EMBL" id="CP061038">
    <property type="protein sequence ID" value="QNQ08300.1"/>
    <property type="molecule type" value="Genomic_DNA"/>
</dbReference>
<evidence type="ECO:0000313" key="8">
    <source>
        <dbReference type="Proteomes" id="UP000516148"/>
    </source>
</evidence>
<feature type="transmembrane region" description="Helical" evidence="6">
    <location>
        <begin position="21"/>
        <end position="39"/>
    </location>
</feature>
<dbReference type="RefSeq" id="WP_187760628.1">
    <property type="nucleotide sequence ID" value="NZ_CP061038.1"/>
</dbReference>
<dbReference type="AlphaFoldDB" id="A0A7H0LF47"/>
<name>A0A7H0LF47_9SPHN</name>
<proteinExistence type="inferred from homology"/>
<protein>
    <submittedName>
        <fullName evidence="7">MipA/OmpV family protein</fullName>
    </submittedName>
</protein>
<gene>
    <name evidence="7" type="ORF">H3Z74_16280</name>
</gene>
<dbReference type="PANTHER" id="PTHR38776:SF1">
    <property type="entry name" value="MLTA-INTERACTING PROTEIN-RELATED"/>
    <property type="match status" value="1"/>
</dbReference>
<keyword evidence="3" id="KW-0732">Signal</keyword>